<dbReference type="OrthoDB" id="8961922at2759"/>
<evidence type="ECO:0000256" key="1">
    <source>
        <dbReference type="SAM" id="Phobius"/>
    </source>
</evidence>
<organism evidence="3 4">
    <name type="scientific">Dissostichus mawsoni</name>
    <name type="common">Antarctic cod</name>
    <dbReference type="NCBI Taxonomy" id="36200"/>
    <lineage>
        <taxon>Eukaryota</taxon>
        <taxon>Metazoa</taxon>
        <taxon>Chordata</taxon>
        <taxon>Craniata</taxon>
        <taxon>Vertebrata</taxon>
        <taxon>Euteleostomi</taxon>
        <taxon>Actinopterygii</taxon>
        <taxon>Neopterygii</taxon>
        <taxon>Teleostei</taxon>
        <taxon>Neoteleostei</taxon>
        <taxon>Acanthomorphata</taxon>
        <taxon>Eupercaria</taxon>
        <taxon>Perciformes</taxon>
        <taxon>Notothenioidei</taxon>
        <taxon>Nototheniidae</taxon>
        <taxon>Dissostichus</taxon>
    </lineage>
</organism>
<evidence type="ECO:0000259" key="2">
    <source>
        <dbReference type="PROSITE" id="PS50835"/>
    </source>
</evidence>
<dbReference type="EMBL" id="JAAKFY010000019">
    <property type="protein sequence ID" value="KAF3841759.1"/>
    <property type="molecule type" value="Genomic_DNA"/>
</dbReference>
<evidence type="ECO:0000313" key="3">
    <source>
        <dbReference type="EMBL" id="KAF3841759.1"/>
    </source>
</evidence>
<name>A0A7J5XYV7_DISMA</name>
<reference evidence="3 4" key="1">
    <citation type="submission" date="2020-03" db="EMBL/GenBank/DDBJ databases">
        <title>Dissostichus mawsoni Genome sequencing and assembly.</title>
        <authorList>
            <person name="Park H."/>
        </authorList>
    </citation>
    <scope>NUCLEOTIDE SEQUENCE [LARGE SCALE GENOMIC DNA]</scope>
    <source>
        <strain evidence="3">DM0001</strain>
        <tissue evidence="3">Muscle</tissue>
    </source>
</reference>
<keyword evidence="1" id="KW-0812">Transmembrane</keyword>
<keyword evidence="1" id="KW-1133">Transmembrane helix</keyword>
<sequence>MENDRGRYQVVKNTSALRISSFSTTDLGVYNCLVMDQQQCVSSHPAQYQMVSDFIYHSVDDTVVLQCPVTGFSKEKPPYWKATLLNSAQGQQNYSSLVDQNYSLVITSVTLDHTGLYLCNALTTVKSYALMVCPKFPPPCCRTLLRGRRSHSQSNRTKGRTLYQYDDQISINVRGYPVDGRLVISDVSLQNTGEYWCAVFERNGHCLSSSKTVLHRDPFGVHSTFYAVRCSALSVLLLVLCVAVVTVTLRTRGGDTSYAY</sequence>
<feature type="domain" description="Ig-like" evidence="2">
    <location>
        <begin position="45"/>
        <end position="129"/>
    </location>
</feature>
<keyword evidence="1" id="KW-0472">Membrane</keyword>
<feature type="transmembrane region" description="Helical" evidence="1">
    <location>
        <begin position="226"/>
        <end position="249"/>
    </location>
</feature>
<protein>
    <recommendedName>
        <fullName evidence="2">Ig-like domain-containing protein</fullName>
    </recommendedName>
</protein>
<accession>A0A7J5XYV7</accession>
<dbReference type="Proteomes" id="UP000518266">
    <property type="component" value="Unassembled WGS sequence"/>
</dbReference>
<dbReference type="InterPro" id="IPR007110">
    <property type="entry name" value="Ig-like_dom"/>
</dbReference>
<gene>
    <name evidence="3" type="ORF">F7725_023710</name>
</gene>
<comment type="caution">
    <text evidence="3">The sequence shown here is derived from an EMBL/GenBank/DDBJ whole genome shotgun (WGS) entry which is preliminary data.</text>
</comment>
<feature type="non-terminal residue" evidence="3">
    <location>
        <position position="1"/>
    </location>
</feature>
<dbReference type="InterPro" id="IPR013783">
    <property type="entry name" value="Ig-like_fold"/>
</dbReference>
<proteinExistence type="predicted"/>
<dbReference type="PROSITE" id="PS50835">
    <property type="entry name" value="IG_LIKE"/>
    <property type="match status" value="1"/>
</dbReference>
<evidence type="ECO:0000313" key="4">
    <source>
        <dbReference type="Proteomes" id="UP000518266"/>
    </source>
</evidence>
<dbReference type="InterPro" id="IPR036179">
    <property type="entry name" value="Ig-like_dom_sf"/>
</dbReference>
<dbReference type="SUPFAM" id="SSF48726">
    <property type="entry name" value="Immunoglobulin"/>
    <property type="match status" value="2"/>
</dbReference>
<dbReference type="AlphaFoldDB" id="A0A7J5XYV7"/>
<dbReference type="Gene3D" id="2.60.40.10">
    <property type="entry name" value="Immunoglobulins"/>
    <property type="match status" value="1"/>
</dbReference>
<keyword evidence="4" id="KW-1185">Reference proteome</keyword>